<organism evidence="11 12">
    <name type="scientific">Cloeon dipterum</name>
    <dbReference type="NCBI Taxonomy" id="197152"/>
    <lineage>
        <taxon>Eukaryota</taxon>
        <taxon>Metazoa</taxon>
        <taxon>Ecdysozoa</taxon>
        <taxon>Arthropoda</taxon>
        <taxon>Hexapoda</taxon>
        <taxon>Insecta</taxon>
        <taxon>Pterygota</taxon>
        <taxon>Palaeoptera</taxon>
        <taxon>Ephemeroptera</taxon>
        <taxon>Pisciforma</taxon>
        <taxon>Baetidae</taxon>
        <taxon>Cloeon</taxon>
    </lineage>
</organism>
<keyword evidence="3 9" id="KW-0812">Transmembrane</keyword>
<evidence type="ECO:0000256" key="7">
    <source>
        <dbReference type="SAM" id="Coils"/>
    </source>
</evidence>
<keyword evidence="5 9" id="KW-0472">Membrane</keyword>
<feature type="transmembrane region" description="Helical" evidence="9">
    <location>
        <begin position="495"/>
        <end position="520"/>
    </location>
</feature>
<feature type="compositionally biased region" description="Gly residues" evidence="8">
    <location>
        <begin position="891"/>
        <end position="907"/>
    </location>
</feature>
<comment type="similarity">
    <text evidence="2">Belongs to the prominin family.</text>
</comment>
<evidence type="ECO:0000256" key="8">
    <source>
        <dbReference type="SAM" id="MobiDB-lite"/>
    </source>
</evidence>
<dbReference type="PANTHER" id="PTHR22730:SF1">
    <property type="entry name" value="PROMININ-LIKE PROTEIN"/>
    <property type="match status" value="1"/>
</dbReference>
<proteinExistence type="inferred from homology"/>
<feature type="chain" id="PRO_5035949823" description="Prominin-like protein" evidence="10">
    <location>
        <begin position="21"/>
        <end position="964"/>
    </location>
</feature>
<evidence type="ECO:0000313" key="12">
    <source>
        <dbReference type="Proteomes" id="UP000494165"/>
    </source>
</evidence>
<evidence type="ECO:0000256" key="6">
    <source>
        <dbReference type="ARBA" id="ARBA00023180"/>
    </source>
</evidence>
<dbReference type="Pfam" id="PF05478">
    <property type="entry name" value="Prominin"/>
    <property type="match status" value="1"/>
</dbReference>
<feature type="region of interest" description="Disordered" evidence="8">
    <location>
        <begin position="880"/>
        <end position="964"/>
    </location>
</feature>
<feature type="transmembrane region" description="Helical" evidence="9">
    <location>
        <begin position="448"/>
        <end position="468"/>
    </location>
</feature>
<comment type="subcellular location">
    <subcellularLocation>
        <location evidence="1">Membrane</location>
        <topology evidence="1">Multi-pass membrane protein</topology>
    </subcellularLocation>
</comment>
<feature type="transmembrane region" description="Helical" evidence="9">
    <location>
        <begin position="164"/>
        <end position="187"/>
    </location>
</feature>
<dbReference type="Proteomes" id="UP000494165">
    <property type="component" value="Unassembled WGS sequence"/>
</dbReference>
<dbReference type="InterPro" id="IPR008795">
    <property type="entry name" value="Prominin"/>
</dbReference>
<reference evidence="11 12" key="1">
    <citation type="submission" date="2020-04" db="EMBL/GenBank/DDBJ databases">
        <authorList>
            <person name="Alioto T."/>
            <person name="Alioto T."/>
            <person name="Gomez Garrido J."/>
        </authorList>
    </citation>
    <scope>NUCLEOTIDE SEQUENCE [LARGE SCALE GENOMIC DNA]</scope>
</reference>
<feature type="transmembrane region" description="Helical" evidence="9">
    <location>
        <begin position="118"/>
        <end position="143"/>
    </location>
</feature>
<evidence type="ECO:0000256" key="4">
    <source>
        <dbReference type="ARBA" id="ARBA00022989"/>
    </source>
</evidence>
<comment type="caution">
    <text evidence="11">The sequence shown here is derived from an EMBL/GenBank/DDBJ whole genome shotgun (WGS) entry which is preliminary data.</text>
</comment>
<keyword evidence="10" id="KW-0732">Signal</keyword>
<evidence type="ECO:0000256" key="10">
    <source>
        <dbReference type="SAM" id="SignalP"/>
    </source>
</evidence>
<evidence type="ECO:0008006" key="13">
    <source>
        <dbReference type="Google" id="ProtNLM"/>
    </source>
</evidence>
<accession>A0A8S1CK51</accession>
<gene>
    <name evidence="11" type="ORF">CLODIP_2_CD14105</name>
</gene>
<dbReference type="AlphaFoldDB" id="A0A8S1CK51"/>
<evidence type="ECO:0000256" key="2">
    <source>
        <dbReference type="ARBA" id="ARBA00006058"/>
    </source>
</evidence>
<evidence type="ECO:0000256" key="5">
    <source>
        <dbReference type="ARBA" id="ARBA00023136"/>
    </source>
</evidence>
<name>A0A8S1CK51_9INSE</name>
<keyword evidence="6" id="KW-0325">Glycoprotein</keyword>
<dbReference type="OrthoDB" id="6229420at2759"/>
<feature type="compositionally biased region" description="Pro residues" evidence="8">
    <location>
        <begin position="940"/>
        <end position="957"/>
    </location>
</feature>
<dbReference type="PANTHER" id="PTHR22730">
    <property type="entry name" value="PROMININ PROM PROTEIN"/>
    <property type="match status" value="1"/>
</dbReference>
<dbReference type="EMBL" id="CADEPI010000048">
    <property type="protein sequence ID" value="CAB3369804.1"/>
    <property type="molecule type" value="Genomic_DNA"/>
</dbReference>
<sequence length="964" mass="107454">MRATLPLMASLLALAGLASSELFDQPSHDDLKNVMPYESISYSSANVSVAYKSTTKFNPKGMGHLYMVTAMFMQYIQKGDPLPKGFLTVKQGRLDVDEIQSKLVTDWHKVVLHYAGPLMLAMGTLLFGVVMPCAGFLFCCCRCSGKCGARSHAYDKKHDPCKRAFLGIILATFATIILFGVVCAFVTNQYMDDGVHELPDNARTGLGDVELYMSNTKEEVNTLLVTNYRELQTVLNEILEASGQIVKDKLAEVSKAVALNNLTAIATGLTKIKGDLSDISKISQELQRFGLQLNAGMTEIKEKLKSRIEKCQQPCRDALTQFKIYGVSAKSDFSKLLDKYVPKLSNLSANYQKLAFEIDSNIGNEVMKGKRAFDDIQFRIQHEVNTTIPRIKQSIQKAGKACEDTALKINRAIENSQQIPQNAIGKIDRGEDYIKEYAIYRYYVDTTVSSLLLLILICLTFGLFYGFCGKKVDLMYGTDDYCCNKGTGGRYLMAAVYLMFLFTIGLAAVAVIHLLLGVVAEKTVCESLKDPTPNNQVMSLVNDLVKNMDRDPKSTTAGINVTHMISSCHRNESIYKVLSLEAMMNVSQVSQFKFGIADEMAEMQKQIKISNDVTILTDEAKTRLLELASSSLSDLNFTSYIDLVENQIASIDLNKLILVINETTKKLRPEDTVYYELRNDVMYIEGFQVNVLDKMIDLSKRLRESTNNLQEDLKFNYTSLRQAIDQLLREVDDAQEYLQQHGPDEVVKLAQIFVDEFMKHIENYYLRVVSMTKNSIGKCWPISQAYNATVISMCSKIVNPFNGYWVSIGWCLALFLPCIIVCVILASLYSKSNTYLGPLDTDMYDAYGDRDNIPLNVHDKKYGGGGHHRSMGGQQALQESYDNQNGYDGDYSGGGVGSSGAGHGPSGRGRRPMTGEGSRYRDTAATPKHWDFPAGGPPHYRSPPPGAEYERPPPYYYPGPGDQK</sequence>
<evidence type="ECO:0000256" key="3">
    <source>
        <dbReference type="ARBA" id="ARBA00022692"/>
    </source>
</evidence>
<feature type="coiled-coil region" evidence="7">
    <location>
        <begin position="710"/>
        <end position="737"/>
    </location>
</feature>
<dbReference type="GO" id="GO:0016020">
    <property type="term" value="C:membrane"/>
    <property type="evidence" value="ECO:0007669"/>
    <property type="project" value="UniProtKB-SubCell"/>
</dbReference>
<keyword evidence="4 9" id="KW-1133">Transmembrane helix</keyword>
<feature type="transmembrane region" description="Helical" evidence="9">
    <location>
        <begin position="804"/>
        <end position="829"/>
    </location>
</feature>
<feature type="signal peptide" evidence="10">
    <location>
        <begin position="1"/>
        <end position="20"/>
    </location>
</feature>
<keyword evidence="7" id="KW-0175">Coiled coil</keyword>
<keyword evidence="12" id="KW-1185">Reference proteome</keyword>
<protein>
    <recommendedName>
        <fullName evidence="13">Prominin-like protein</fullName>
    </recommendedName>
</protein>
<evidence type="ECO:0000256" key="9">
    <source>
        <dbReference type="SAM" id="Phobius"/>
    </source>
</evidence>
<evidence type="ECO:0000256" key="1">
    <source>
        <dbReference type="ARBA" id="ARBA00004141"/>
    </source>
</evidence>
<evidence type="ECO:0000313" key="11">
    <source>
        <dbReference type="EMBL" id="CAB3369804.1"/>
    </source>
</evidence>